<dbReference type="VEuPathDB" id="GiardiaDB:QR46_4261"/>
<protein>
    <submittedName>
        <fullName evidence="3">FHA domain family protein</fullName>
    </submittedName>
</protein>
<comment type="caution">
    <text evidence="3">The sequence shown here is derived from an EMBL/GenBank/DDBJ whole genome shotgun (WGS) entry which is preliminary data.</text>
</comment>
<dbReference type="EMBL" id="JXTI01000157">
    <property type="protein sequence ID" value="KWX11765.1"/>
    <property type="molecule type" value="Genomic_DNA"/>
</dbReference>
<dbReference type="Pfam" id="PF00498">
    <property type="entry name" value="FHA"/>
    <property type="match status" value="1"/>
</dbReference>
<proteinExistence type="predicted"/>
<evidence type="ECO:0000256" key="1">
    <source>
        <dbReference type="SAM" id="MobiDB-lite"/>
    </source>
</evidence>
<reference evidence="3 4" key="1">
    <citation type="journal article" date="2015" name="Mol. Biochem. Parasitol.">
        <title>Identification of polymorphic genes for use in assemblage B genotyping assays through comparative genomics of multiple assemblage B Giardia duodenalis isolates.</title>
        <authorList>
            <person name="Wielinga C."/>
            <person name="Thompson R.C."/>
            <person name="Monis P."/>
            <person name="Ryan U."/>
        </authorList>
    </citation>
    <scope>NUCLEOTIDE SEQUENCE [LARGE SCALE GENOMIC DNA]</scope>
    <source>
        <strain evidence="3 4">BAH15c1</strain>
    </source>
</reference>
<dbReference type="AlphaFoldDB" id="A0A132NNU4"/>
<feature type="region of interest" description="Disordered" evidence="1">
    <location>
        <begin position="124"/>
        <end position="147"/>
    </location>
</feature>
<dbReference type="PROSITE" id="PS50006">
    <property type="entry name" value="FHA_DOMAIN"/>
    <property type="match status" value="1"/>
</dbReference>
<dbReference type="CDD" id="cd00060">
    <property type="entry name" value="FHA"/>
    <property type="match status" value="1"/>
</dbReference>
<evidence type="ECO:0000259" key="2">
    <source>
        <dbReference type="PROSITE" id="PS50006"/>
    </source>
</evidence>
<sequence>MEALAFLRGPAGYIALHKSTIVVGRSADCDISLDTKSISGHHAKILLEGPTNSAVIDLNSRNGTYINDIKIKNDSVPVYPGNTIRFGTDLPPFRLEFSIDKTLEPLATSEPSESALHVHRTTLGSPSTIKASPNAEEGRQGPSTWFSRNDIAPEDCPILNIAQQEYKAAVNAARVTDKEDDDLSELTIPSHCAVLEHSYSQPARSSDLTIFLQKADDKLKVLLPSSRAASDLVADLLAEIHTVQCPESGLLESILRRLDSLLKTTIEGEHTSPGDKQAINKADASNAYTSSSLPQNSPPASVSDNHAEIISSLQHALSERDKYELQLLNRLTDYKVAVSLLKDDLFTYLQQRASTPDSIDRALSASFVELKLREHLLSEELQKLQNREEGHLNSAETIDLLNQRICNLLSENATLRKMVDEK</sequence>
<dbReference type="SUPFAM" id="SSF49879">
    <property type="entry name" value="SMAD/FHA domain"/>
    <property type="match status" value="1"/>
</dbReference>
<dbReference type="Gene3D" id="2.60.200.20">
    <property type="match status" value="1"/>
</dbReference>
<evidence type="ECO:0000313" key="4">
    <source>
        <dbReference type="Proteomes" id="UP000070089"/>
    </source>
</evidence>
<organism evidence="3 4">
    <name type="scientific">Giardia duodenalis assemblage B</name>
    <dbReference type="NCBI Taxonomy" id="1394984"/>
    <lineage>
        <taxon>Eukaryota</taxon>
        <taxon>Metamonada</taxon>
        <taxon>Diplomonadida</taxon>
        <taxon>Hexamitidae</taxon>
        <taxon>Giardiinae</taxon>
        <taxon>Giardia</taxon>
    </lineage>
</organism>
<evidence type="ECO:0000313" key="3">
    <source>
        <dbReference type="EMBL" id="KWX11765.1"/>
    </source>
</evidence>
<dbReference type="SMART" id="SM00240">
    <property type="entry name" value="FHA"/>
    <property type="match status" value="1"/>
</dbReference>
<dbReference type="OrthoDB" id="10254928at2759"/>
<dbReference type="PANTHER" id="PTHR23308">
    <property type="entry name" value="NUCLEAR INHIBITOR OF PROTEIN PHOSPHATASE-1"/>
    <property type="match status" value="1"/>
</dbReference>
<dbReference type="InterPro" id="IPR000253">
    <property type="entry name" value="FHA_dom"/>
</dbReference>
<gene>
    <name evidence="3" type="ORF">QR46_4261</name>
</gene>
<dbReference type="InterPro" id="IPR050923">
    <property type="entry name" value="Cell_Proc_Reg/RNA_Proc"/>
</dbReference>
<feature type="domain" description="FHA" evidence="2">
    <location>
        <begin position="21"/>
        <end position="71"/>
    </location>
</feature>
<accession>A0A132NNU4</accession>
<dbReference type="InterPro" id="IPR008984">
    <property type="entry name" value="SMAD_FHA_dom_sf"/>
</dbReference>
<name>A0A132NNU4_GIAIN</name>
<dbReference type="Proteomes" id="UP000070089">
    <property type="component" value="Unassembled WGS sequence"/>
</dbReference>